<keyword evidence="4 7" id="KW-1133">Transmembrane helix</keyword>
<feature type="transmembrane region" description="Helical" evidence="7">
    <location>
        <begin position="17"/>
        <end position="35"/>
    </location>
</feature>
<comment type="caution">
    <text evidence="9">The sequence shown here is derived from an EMBL/GenBank/DDBJ whole genome shotgun (WGS) entry which is preliminary data.</text>
</comment>
<dbReference type="PANTHER" id="PTHR32322:SF9">
    <property type="entry name" value="AMINO-ACID METABOLITE EFFLUX PUMP-RELATED"/>
    <property type="match status" value="1"/>
</dbReference>
<evidence type="ECO:0000256" key="5">
    <source>
        <dbReference type="ARBA" id="ARBA00023136"/>
    </source>
</evidence>
<feature type="transmembrane region" description="Helical" evidence="7">
    <location>
        <begin position="271"/>
        <end position="288"/>
    </location>
</feature>
<comment type="similarity">
    <text evidence="2">Belongs to the EamA transporter family.</text>
</comment>
<evidence type="ECO:0000256" key="4">
    <source>
        <dbReference type="ARBA" id="ARBA00022989"/>
    </source>
</evidence>
<dbReference type="SUPFAM" id="SSF103481">
    <property type="entry name" value="Multidrug resistance efflux transporter EmrE"/>
    <property type="match status" value="2"/>
</dbReference>
<feature type="transmembrane region" description="Helical" evidence="7">
    <location>
        <begin position="179"/>
        <end position="198"/>
    </location>
</feature>
<feature type="region of interest" description="Disordered" evidence="6">
    <location>
        <begin position="294"/>
        <end position="361"/>
    </location>
</feature>
<keyword evidence="10" id="KW-1185">Reference proteome</keyword>
<feature type="domain" description="EamA" evidence="8">
    <location>
        <begin position="149"/>
        <end position="288"/>
    </location>
</feature>
<feature type="transmembrane region" description="Helical" evidence="7">
    <location>
        <begin position="41"/>
        <end position="59"/>
    </location>
</feature>
<feature type="transmembrane region" description="Helical" evidence="7">
    <location>
        <begin position="66"/>
        <end position="88"/>
    </location>
</feature>
<feature type="transmembrane region" description="Helical" evidence="7">
    <location>
        <begin position="246"/>
        <end position="265"/>
    </location>
</feature>
<gene>
    <name evidence="9" type="ORF">Pen02_22970</name>
</gene>
<dbReference type="InterPro" id="IPR050638">
    <property type="entry name" value="AA-Vitamin_Transporters"/>
</dbReference>
<dbReference type="Pfam" id="PF00892">
    <property type="entry name" value="EamA"/>
    <property type="match status" value="2"/>
</dbReference>
<evidence type="ECO:0000313" key="10">
    <source>
        <dbReference type="Proteomes" id="UP000646749"/>
    </source>
</evidence>
<evidence type="ECO:0000256" key="1">
    <source>
        <dbReference type="ARBA" id="ARBA00004141"/>
    </source>
</evidence>
<feature type="transmembrane region" description="Helical" evidence="7">
    <location>
        <begin position="148"/>
        <end position="167"/>
    </location>
</feature>
<evidence type="ECO:0000256" key="3">
    <source>
        <dbReference type="ARBA" id="ARBA00022692"/>
    </source>
</evidence>
<keyword evidence="5 7" id="KW-0472">Membrane</keyword>
<evidence type="ECO:0000256" key="7">
    <source>
        <dbReference type="SAM" id="Phobius"/>
    </source>
</evidence>
<evidence type="ECO:0000256" key="2">
    <source>
        <dbReference type="ARBA" id="ARBA00007362"/>
    </source>
</evidence>
<evidence type="ECO:0000313" key="9">
    <source>
        <dbReference type="EMBL" id="GIG87361.1"/>
    </source>
</evidence>
<accession>A0ABQ4DZ77</accession>
<organism evidence="9 10">
    <name type="scientific">Plantactinospora endophytica</name>
    <dbReference type="NCBI Taxonomy" id="673535"/>
    <lineage>
        <taxon>Bacteria</taxon>
        <taxon>Bacillati</taxon>
        <taxon>Actinomycetota</taxon>
        <taxon>Actinomycetes</taxon>
        <taxon>Micromonosporales</taxon>
        <taxon>Micromonosporaceae</taxon>
        <taxon>Plantactinospora</taxon>
    </lineage>
</organism>
<feature type="domain" description="EamA" evidence="8">
    <location>
        <begin position="17"/>
        <end position="138"/>
    </location>
</feature>
<feature type="transmembrane region" description="Helical" evidence="7">
    <location>
        <begin position="210"/>
        <end position="234"/>
    </location>
</feature>
<evidence type="ECO:0000256" key="6">
    <source>
        <dbReference type="SAM" id="MobiDB-lite"/>
    </source>
</evidence>
<comment type="subcellular location">
    <subcellularLocation>
        <location evidence="1">Membrane</location>
        <topology evidence="1">Multi-pass membrane protein</topology>
    </subcellularLocation>
</comment>
<protein>
    <submittedName>
        <fullName evidence="9">Membrane protein</fullName>
    </submittedName>
</protein>
<dbReference type="InterPro" id="IPR037185">
    <property type="entry name" value="EmrE-like"/>
</dbReference>
<feature type="transmembrane region" description="Helical" evidence="7">
    <location>
        <begin position="123"/>
        <end position="142"/>
    </location>
</feature>
<keyword evidence="3 7" id="KW-0812">Transmembrane</keyword>
<dbReference type="EMBL" id="BONW01000010">
    <property type="protein sequence ID" value="GIG87361.1"/>
    <property type="molecule type" value="Genomic_DNA"/>
</dbReference>
<proteinExistence type="inferred from homology"/>
<sequence length="361" mass="36954">MLAGSVVGMRFPHRMQAVLVAALWGINFVVIEVGLRDLPPLVLTALRFVAAALPLVFLVPRPTARFRYVLGYGIILGVCKFGILFVAIDAGMPPGLASLVLQTQALVSVMLATAFLGERPGGTQLAGVLVGSAGIALLAVGVGGHATAIGFALTLVAAVSWALANVVVRASGETRPLSLLVWSSLVPPLPLLGLAGVVDGPRVVFDAITGMSWSAVLAVGYVGYLSTLVGWGIWNRLIGTYSVARVAPFSLLVPIFGLAAAALLLDEPITWTEIVAGAVVLVGLALVVRTPAPRGADTSAGGAPARPASTPLALPQPADTDLNAAVPAGMLTDVVGPPRSPKQAPWRPQTGRSDGERGTGS</sequence>
<evidence type="ECO:0000259" key="8">
    <source>
        <dbReference type="Pfam" id="PF00892"/>
    </source>
</evidence>
<dbReference type="Proteomes" id="UP000646749">
    <property type="component" value="Unassembled WGS sequence"/>
</dbReference>
<name>A0ABQ4DZ77_9ACTN</name>
<dbReference type="InterPro" id="IPR000620">
    <property type="entry name" value="EamA_dom"/>
</dbReference>
<feature type="transmembrane region" description="Helical" evidence="7">
    <location>
        <begin position="94"/>
        <end position="116"/>
    </location>
</feature>
<reference evidence="9 10" key="1">
    <citation type="submission" date="2021-01" db="EMBL/GenBank/DDBJ databases">
        <title>Whole genome shotgun sequence of Plantactinospora endophytica NBRC 110450.</title>
        <authorList>
            <person name="Komaki H."/>
            <person name="Tamura T."/>
        </authorList>
    </citation>
    <scope>NUCLEOTIDE SEQUENCE [LARGE SCALE GENOMIC DNA]</scope>
    <source>
        <strain evidence="9 10">NBRC 110450</strain>
    </source>
</reference>
<dbReference type="PANTHER" id="PTHR32322">
    <property type="entry name" value="INNER MEMBRANE TRANSPORTER"/>
    <property type="match status" value="1"/>
</dbReference>